<dbReference type="SUPFAM" id="SSF55821">
    <property type="entry name" value="YrdC/RibB"/>
    <property type="match status" value="1"/>
</dbReference>
<proteinExistence type="inferred from homology"/>
<dbReference type="EMBL" id="JAVLVT010000003">
    <property type="protein sequence ID" value="MDS1270461.1"/>
    <property type="molecule type" value="Genomic_DNA"/>
</dbReference>
<sequence length="262" mass="26910">MSRFYDCTGEAGAQRADGIHDAASAVRRGEVVVLPTDTVYGIGVDAFSPDAVNALLNAKGRGRDAPPPVLVGSVRAAQALVEDLGEQGRSLIDAFWPGPLTVVCGARPSLSWDLGDTKGTVAVRMPMHPLALELLREVGPMAVSSANRTAQTPALTAEQARQQLGESVAVYLEGGECAEATPSTIVDLTYRVPRILRLGAISVERIRAVCGTVLDPAEPGADTGGSEGGADPAEEHTTESATGPDPQGDSTATGEGSSGRPG</sequence>
<evidence type="ECO:0000259" key="13">
    <source>
        <dbReference type="PROSITE" id="PS51163"/>
    </source>
</evidence>
<dbReference type="InterPro" id="IPR050156">
    <property type="entry name" value="TC-AMP_synthase_SUA5"/>
</dbReference>
<comment type="catalytic activity">
    <reaction evidence="11">
        <text>L-threonine + hydrogencarbonate + ATP = L-threonylcarbamoyladenylate + diphosphate + H2O</text>
        <dbReference type="Rhea" id="RHEA:36407"/>
        <dbReference type="ChEBI" id="CHEBI:15377"/>
        <dbReference type="ChEBI" id="CHEBI:17544"/>
        <dbReference type="ChEBI" id="CHEBI:30616"/>
        <dbReference type="ChEBI" id="CHEBI:33019"/>
        <dbReference type="ChEBI" id="CHEBI:57926"/>
        <dbReference type="ChEBI" id="CHEBI:73682"/>
        <dbReference type="EC" id="2.7.7.87"/>
    </reaction>
</comment>
<keyword evidence="6" id="KW-0819">tRNA processing</keyword>
<feature type="region of interest" description="Disordered" evidence="12">
    <location>
        <begin position="215"/>
        <end position="262"/>
    </location>
</feature>
<dbReference type="Gene3D" id="3.90.870.10">
    <property type="entry name" value="DHBP synthase"/>
    <property type="match status" value="1"/>
</dbReference>
<dbReference type="Pfam" id="PF01300">
    <property type="entry name" value="Sua5_yciO_yrdC"/>
    <property type="match status" value="1"/>
</dbReference>
<dbReference type="InterPro" id="IPR017945">
    <property type="entry name" value="DHBP_synth_RibB-like_a/b_dom"/>
</dbReference>
<dbReference type="PANTHER" id="PTHR17490:SF16">
    <property type="entry name" value="THREONYLCARBAMOYL-AMP SYNTHASE"/>
    <property type="match status" value="1"/>
</dbReference>
<keyword evidence="8" id="KW-0547">Nucleotide-binding</keyword>
<dbReference type="PANTHER" id="PTHR17490">
    <property type="entry name" value="SUA5"/>
    <property type="match status" value="1"/>
</dbReference>
<dbReference type="GO" id="GO:0061710">
    <property type="term" value="F:L-threonylcarbamoyladenylate synthase"/>
    <property type="evidence" value="ECO:0007669"/>
    <property type="project" value="UniProtKB-EC"/>
</dbReference>
<dbReference type="RefSeq" id="WP_310911968.1">
    <property type="nucleotide sequence ID" value="NZ_JAVLVT010000003.1"/>
</dbReference>
<feature type="domain" description="YrdC-like" evidence="13">
    <location>
        <begin position="16"/>
        <end position="201"/>
    </location>
</feature>
<evidence type="ECO:0000256" key="11">
    <source>
        <dbReference type="ARBA" id="ARBA00048366"/>
    </source>
</evidence>
<dbReference type="PROSITE" id="PS51163">
    <property type="entry name" value="YRDC"/>
    <property type="match status" value="1"/>
</dbReference>
<evidence type="ECO:0000256" key="9">
    <source>
        <dbReference type="ARBA" id="ARBA00022840"/>
    </source>
</evidence>
<evidence type="ECO:0000256" key="12">
    <source>
        <dbReference type="SAM" id="MobiDB-lite"/>
    </source>
</evidence>
<reference evidence="15" key="1">
    <citation type="submission" date="2023-07" db="EMBL/GenBank/DDBJ databases">
        <title>Novel species in the genus Lipingzhangella isolated from Sambhar Salt Lake.</title>
        <authorList>
            <person name="Jiya N."/>
            <person name="Kajale S."/>
            <person name="Sharma A."/>
        </authorList>
    </citation>
    <scope>NUCLEOTIDE SEQUENCE [LARGE SCALE GENOMIC DNA]</scope>
    <source>
        <strain evidence="15">LS1_29</strain>
    </source>
</reference>
<accession>A0ABU2H578</accession>
<evidence type="ECO:0000256" key="4">
    <source>
        <dbReference type="ARBA" id="ARBA00022490"/>
    </source>
</evidence>
<gene>
    <name evidence="14" type="ORF">RIF23_09155</name>
</gene>
<comment type="caution">
    <text evidence="14">The sequence shown here is derived from an EMBL/GenBank/DDBJ whole genome shotgun (WGS) entry which is preliminary data.</text>
</comment>
<evidence type="ECO:0000256" key="2">
    <source>
        <dbReference type="ARBA" id="ARBA00007663"/>
    </source>
</evidence>
<keyword evidence="7 14" id="KW-0548">Nucleotidyltransferase</keyword>
<dbReference type="EC" id="2.7.7.87" evidence="3"/>
<evidence type="ECO:0000313" key="15">
    <source>
        <dbReference type="Proteomes" id="UP001250214"/>
    </source>
</evidence>
<dbReference type="InterPro" id="IPR006070">
    <property type="entry name" value="Sua5-like_dom"/>
</dbReference>
<evidence type="ECO:0000256" key="7">
    <source>
        <dbReference type="ARBA" id="ARBA00022695"/>
    </source>
</evidence>
<evidence type="ECO:0000256" key="5">
    <source>
        <dbReference type="ARBA" id="ARBA00022679"/>
    </source>
</evidence>
<dbReference type="Proteomes" id="UP001250214">
    <property type="component" value="Unassembled WGS sequence"/>
</dbReference>
<evidence type="ECO:0000256" key="10">
    <source>
        <dbReference type="ARBA" id="ARBA00029774"/>
    </source>
</evidence>
<evidence type="ECO:0000256" key="6">
    <source>
        <dbReference type="ARBA" id="ARBA00022694"/>
    </source>
</evidence>
<keyword evidence="4" id="KW-0963">Cytoplasm</keyword>
<evidence type="ECO:0000256" key="8">
    <source>
        <dbReference type="ARBA" id="ARBA00022741"/>
    </source>
</evidence>
<keyword evidence="9" id="KW-0067">ATP-binding</keyword>
<dbReference type="NCBIfam" id="TIGR00057">
    <property type="entry name" value="L-threonylcarbamoyladenylate synthase"/>
    <property type="match status" value="1"/>
</dbReference>
<evidence type="ECO:0000313" key="14">
    <source>
        <dbReference type="EMBL" id="MDS1270461.1"/>
    </source>
</evidence>
<organism evidence="14 15">
    <name type="scientific">Lipingzhangella rawalii</name>
    <dbReference type="NCBI Taxonomy" id="2055835"/>
    <lineage>
        <taxon>Bacteria</taxon>
        <taxon>Bacillati</taxon>
        <taxon>Actinomycetota</taxon>
        <taxon>Actinomycetes</taxon>
        <taxon>Streptosporangiales</taxon>
        <taxon>Nocardiopsidaceae</taxon>
        <taxon>Lipingzhangella</taxon>
    </lineage>
</organism>
<evidence type="ECO:0000256" key="3">
    <source>
        <dbReference type="ARBA" id="ARBA00012584"/>
    </source>
</evidence>
<evidence type="ECO:0000256" key="1">
    <source>
        <dbReference type="ARBA" id="ARBA00004496"/>
    </source>
</evidence>
<keyword evidence="5 14" id="KW-0808">Transferase</keyword>
<keyword evidence="15" id="KW-1185">Reference proteome</keyword>
<protein>
    <recommendedName>
        <fullName evidence="10">L-threonylcarbamoyladenylate synthase</fullName>
        <ecNumber evidence="3">2.7.7.87</ecNumber>
    </recommendedName>
    <alternativeName>
        <fullName evidence="10">L-threonylcarbamoyladenylate synthase</fullName>
    </alternativeName>
</protein>
<name>A0ABU2H578_9ACTN</name>
<comment type="subcellular location">
    <subcellularLocation>
        <location evidence="1">Cytoplasm</location>
    </subcellularLocation>
</comment>
<comment type="similarity">
    <text evidence="2">Belongs to the SUA5 family.</text>
</comment>